<protein>
    <submittedName>
        <fullName evidence="2">Zinc-finger domain protein</fullName>
    </submittedName>
</protein>
<keyword evidence="2" id="KW-0863">Zinc-finger</keyword>
<accession>A0A1J0KRN8</accession>
<dbReference type="RefSeq" id="WP_071663515.1">
    <property type="nucleotide sequence ID" value="NZ_CP009654.1"/>
</dbReference>
<evidence type="ECO:0000313" key="2">
    <source>
        <dbReference type="EMBL" id="APC96417.1"/>
    </source>
</evidence>
<dbReference type="InterPro" id="IPR019401">
    <property type="entry name" value="Znf_CHCC"/>
</dbReference>
<dbReference type="Proteomes" id="UP000182521">
    <property type="component" value="Chromosome"/>
</dbReference>
<dbReference type="Gene3D" id="2.60.260.40">
    <property type="entry name" value="q5lls5 like domains"/>
    <property type="match status" value="1"/>
</dbReference>
<keyword evidence="2" id="KW-0862">Zinc</keyword>
<evidence type="ECO:0000313" key="3">
    <source>
        <dbReference type="Proteomes" id="UP000182521"/>
    </source>
</evidence>
<keyword evidence="3" id="KW-1185">Reference proteome</keyword>
<organism evidence="2 3">
    <name type="scientific">Francisella frigiditurris</name>
    <dbReference type="NCBI Taxonomy" id="1542390"/>
    <lineage>
        <taxon>Bacteria</taxon>
        <taxon>Pseudomonadati</taxon>
        <taxon>Pseudomonadota</taxon>
        <taxon>Gammaproteobacteria</taxon>
        <taxon>Thiotrichales</taxon>
        <taxon>Francisellaceae</taxon>
        <taxon>Francisella</taxon>
    </lineage>
</organism>
<dbReference type="KEGG" id="frc:KX01_536"/>
<reference evidence="3" key="1">
    <citation type="submission" date="2014-10" db="EMBL/GenBank/DDBJ databases">
        <authorList>
            <person name="Kuske C.R."/>
            <person name="Challacombe J.F."/>
            <person name="Daligault H.E."/>
            <person name="Davenport K.W."/>
            <person name="Johnson S.L."/>
            <person name="Siddaramappa S."/>
            <person name="Petersen J.M."/>
        </authorList>
    </citation>
    <scope>NUCLEOTIDE SEQUENCE [LARGE SCALE GENOMIC DNA]</scope>
    <source>
        <strain evidence="3">CA97-1460</strain>
    </source>
</reference>
<dbReference type="GO" id="GO:0008270">
    <property type="term" value="F:zinc ion binding"/>
    <property type="evidence" value="ECO:0007669"/>
    <property type="project" value="UniProtKB-KW"/>
</dbReference>
<dbReference type="OrthoDB" id="9806844at2"/>
<sequence length="55" mass="6560">MEKEQRIIKVKKGERVSCPTKHREAWNLHPRVYIDLKDKDINTCPYCGTVFKVEK</sequence>
<evidence type="ECO:0000259" key="1">
    <source>
        <dbReference type="Pfam" id="PF10276"/>
    </source>
</evidence>
<dbReference type="STRING" id="1542390.KX01_536"/>
<dbReference type="AlphaFoldDB" id="A0A1J0KRN8"/>
<name>A0A1J0KRN8_9GAMM</name>
<gene>
    <name evidence="2" type="ORF">KX01_536</name>
</gene>
<feature type="domain" description="Zinc finger CHCC-type" evidence="1">
    <location>
        <begin position="14"/>
        <end position="51"/>
    </location>
</feature>
<proteinExistence type="predicted"/>
<dbReference type="Pfam" id="PF10276">
    <property type="entry name" value="zf-CHCC"/>
    <property type="match status" value="1"/>
</dbReference>
<dbReference type="EMBL" id="CP009654">
    <property type="protein sequence ID" value="APC96417.1"/>
    <property type="molecule type" value="Genomic_DNA"/>
</dbReference>
<keyword evidence="2" id="KW-0479">Metal-binding</keyword>